<evidence type="ECO:0000259" key="1">
    <source>
        <dbReference type="SMART" id="SM00421"/>
    </source>
</evidence>
<feature type="domain" description="HTH luxR-type" evidence="1">
    <location>
        <begin position="267"/>
        <end position="324"/>
    </location>
</feature>
<dbReference type="GO" id="GO:0003677">
    <property type="term" value="F:DNA binding"/>
    <property type="evidence" value="ECO:0007669"/>
    <property type="project" value="UniProtKB-KW"/>
</dbReference>
<accession>A0A1H7DXN4</accession>
<reference evidence="2 3" key="1">
    <citation type="submission" date="2016-10" db="EMBL/GenBank/DDBJ databases">
        <authorList>
            <person name="de Groot N.N."/>
        </authorList>
    </citation>
    <scope>NUCLEOTIDE SEQUENCE [LARGE SCALE GENOMIC DNA]</scope>
    <source>
        <strain evidence="2 3">DSM 29340</strain>
    </source>
</reference>
<proteinExistence type="predicted"/>
<dbReference type="STRING" id="1227549.SAMN05444007_11630"/>
<dbReference type="OrthoDB" id="5497412at2"/>
<keyword evidence="2" id="KW-0238">DNA-binding</keyword>
<dbReference type="SMART" id="SM00421">
    <property type="entry name" value="HTH_LUXR"/>
    <property type="match status" value="1"/>
</dbReference>
<protein>
    <submittedName>
        <fullName evidence="2">DNA-binding transcriptional regulator, CsgD family</fullName>
    </submittedName>
</protein>
<evidence type="ECO:0000313" key="3">
    <source>
        <dbReference type="Proteomes" id="UP000199379"/>
    </source>
</evidence>
<dbReference type="InterPro" id="IPR000792">
    <property type="entry name" value="Tscrpt_reg_LuxR_C"/>
</dbReference>
<dbReference type="SUPFAM" id="SSF46894">
    <property type="entry name" value="C-terminal effector domain of the bipartite response regulators"/>
    <property type="match status" value="1"/>
</dbReference>
<dbReference type="InterPro" id="IPR036388">
    <property type="entry name" value="WH-like_DNA-bd_sf"/>
</dbReference>
<dbReference type="InterPro" id="IPR016032">
    <property type="entry name" value="Sig_transdc_resp-reg_C-effctor"/>
</dbReference>
<keyword evidence="3" id="KW-1185">Reference proteome</keyword>
<gene>
    <name evidence="2" type="ORF">SAMN05444007_11630</name>
</gene>
<evidence type="ECO:0000313" key="2">
    <source>
        <dbReference type="EMBL" id="SEK06496.1"/>
    </source>
</evidence>
<dbReference type="Proteomes" id="UP000199379">
    <property type="component" value="Unassembled WGS sequence"/>
</dbReference>
<sequence length="343" mass="37362">MAKLLAHSSGADLAAIGIVSLADRRIANMCISTGEAGPELSETDAIRAVSQAMASQLSLLRSDPALGTLNADQDGNLDTRLIWLRSTRHLIGIGDRHGKLAAFTALIYNRTERVDTQERRNLIRIGLTYASQQLSNWASLGSETGSPLLPDAILRSLSFGFIVVDALGAVDYVKDSTQGWLAKSRDIEIQNRRLSSENPRNQHMLQSALAAATGPQRKTSVLQLESQEGNLPDTLIVLPIQDTQPRALVIFGQDQEDSTLRDLLLQTFGLTLAERRLTHHLLAGRSLAQAAAEANLTISTARSYLKRIFAKTGMHRQSELVTLCHRMMPSVKAAGATEPLKQD</sequence>
<name>A0A1H7DXN4_9RHOB</name>
<dbReference type="AlphaFoldDB" id="A0A1H7DXN4"/>
<organism evidence="2 3">
    <name type="scientific">Cribrihabitans marinus</name>
    <dbReference type="NCBI Taxonomy" id="1227549"/>
    <lineage>
        <taxon>Bacteria</taxon>
        <taxon>Pseudomonadati</taxon>
        <taxon>Pseudomonadota</taxon>
        <taxon>Alphaproteobacteria</taxon>
        <taxon>Rhodobacterales</taxon>
        <taxon>Paracoccaceae</taxon>
        <taxon>Cribrihabitans</taxon>
    </lineage>
</organism>
<dbReference type="Gene3D" id="1.10.10.10">
    <property type="entry name" value="Winged helix-like DNA-binding domain superfamily/Winged helix DNA-binding domain"/>
    <property type="match status" value="1"/>
</dbReference>
<dbReference type="EMBL" id="FNYD01000016">
    <property type="protein sequence ID" value="SEK06496.1"/>
    <property type="molecule type" value="Genomic_DNA"/>
</dbReference>
<dbReference type="RefSeq" id="WP_092371224.1">
    <property type="nucleotide sequence ID" value="NZ_BMGV01000015.1"/>
</dbReference>
<dbReference type="GO" id="GO:0006355">
    <property type="term" value="P:regulation of DNA-templated transcription"/>
    <property type="evidence" value="ECO:0007669"/>
    <property type="project" value="InterPro"/>
</dbReference>